<organism evidence="5 6">
    <name type="scientific">Amycolatopsis rhabdoformis</name>
    <dbReference type="NCBI Taxonomy" id="1448059"/>
    <lineage>
        <taxon>Bacteria</taxon>
        <taxon>Bacillati</taxon>
        <taxon>Actinomycetota</taxon>
        <taxon>Actinomycetes</taxon>
        <taxon>Pseudonocardiales</taxon>
        <taxon>Pseudonocardiaceae</taxon>
        <taxon>Amycolatopsis</taxon>
    </lineage>
</organism>
<evidence type="ECO:0000256" key="3">
    <source>
        <dbReference type="ARBA" id="ARBA00022723"/>
    </source>
</evidence>
<dbReference type="Proteomes" id="UP001330812">
    <property type="component" value="Chromosome"/>
</dbReference>
<sequence>MKTWVETALNGPWRREHQPRLPVGVEQLVAEGIACADAGAAIVHLHAFDENGKDDVVGDVYARIIEGIRAERDCLVYPSIPTFAAPGVERFGHLRFLVERGLLELTVVDPGSVNLFPENDSPLPYPSLVYANSPAEIAEGLAYCADNGVHPGFAVYEPGFTRAGAALVRARPGVPQPIYRFMFSDDLAFGFRPGPAGIDAHLAALQTEAPGAPWLVAGLGLDVLPLVEHIVHRGGGVRTGLEDARFGCAKSNVELTRELVEAVVRAGSSPAGAAEVRAELKGAK</sequence>
<dbReference type="PANTHER" id="PTHR37418:SF2">
    <property type="entry name" value="3-KETO-5-AMINOHEXANOATE CLEAVAGE ENZYME"/>
    <property type="match status" value="1"/>
</dbReference>
<proteinExistence type="predicted"/>
<accession>A0ABZ1ILX8</accession>
<dbReference type="Gene3D" id="3.20.20.70">
    <property type="entry name" value="Aldolase class I"/>
    <property type="match status" value="1"/>
</dbReference>
<protein>
    <submittedName>
        <fullName evidence="5">3-keto-5-aminohexanoate cleavage protein</fullName>
    </submittedName>
</protein>
<dbReference type="InterPro" id="IPR013785">
    <property type="entry name" value="Aldolase_TIM"/>
</dbReference>
<evidence type="ECO:0000256" key="2">
    <source>
        <dbReference type="ARBA" id="ARBA00022679"/>
    </source>
</evidence>
<comment type="cofactor">
    <cofactor evidence="1">
        <name>Zn(2+)</name>
        <dbReference type="ChEBI" id="CHEBI:29105"/>
    </cofactor>
</comment>
<dbReference type="InterPro" id="IPR008567">
    <property type="entry name" value="BKACE"/>
</dbReference>
<dbReference type="RefSeq" id="WP_326837569.1">
    <property type="nucleotide sequence ID" value="NZ_CP142149.1"/>
</dbReference>
<evidence type="ECO:0000313" key="6">
    <source>
        <dbReference type="Proteomes" id="UP001330812"/>
    </source>
</evidence>
<dbReference type="Pfam" id="PF05853">
    <property type="entry name" value="BKACE"/>
    <property type="match status" value="1"/>
</dbReference>
<evidence type="ECO:0000256" key="1">
    <source>
        <dbReference type="ARBA" id="ARBA00001947"/>
    </source>
</evidence>
<evidence type="ECO:0000256" key="4">
    <source>
        <dbReference type="ARBA" id="ARBA00022833"/>
    </source>
</evidence>
<reference evidence="5 6" key="1">
    <citation type="journal article" date="2015" name="Int. J. Syst. Evol. Microbiol.">
        <title>Amycolatopsis rhabdoformis sp. nov., an actinomycete isolated from a tropical forest soil.</title>
        <authorList>
            <person name="Souza W.R."/>
            <person name="Silva R.E."/>
            <person name="Goodfellow M."/>
            <person name="Busarakam K."/>
            <person name="Figueiro F.S."/>
            <person name="Ferreira D."/>
            <person name="Rodrigues-Filho E."/>
            <person name="Moraes L.A.B."/>
            <person name="Zucchi T.D."/>
        </authorList>
    </citation>
    <scope>NUCLEOTIDE SEQUENCE [LARGE SCALE GENOMIC DNA]</scope>
    <source>
        <strain evidence="5 6">NCIMB 14900</strain>
    </source>
</reference>
<keyword evidence="3" id="KW-0479">Metal-binding</keyword>
<dbReference type="EMBL" id="CP142149">
    <property type="protein sequence ID" value="WSE34761.1"/>
    <property type="molecule type" value="Genomic_DNA"/>
</dbReference>
<keyword evidence="6" id="KW-1185">Reference proteome</keyword>
<evidence type="ECO:0000313" key="5">
    <source>
        <dbReference type="EMBL" id="WSE34761.1"/>
    </source>
</evidence>
<dbReference type="PANTHER" id="PTHR37418">
    <property type="entry name" value="3-KETO-5-AMINOHEXANOATE CLEAVAGE ENZYME-RELATED"/>
    <property type="match status" value="1"/>
</dbReference>
<name>A0ABZ1ILX8_9PSEU</name>
<keyword evidence="4" id="KW-0862">Zinc</keyword>
<gene>
    <name evidence="5" type="ORF">VSH64_22215</name>
</gene>
<keyword evidence="2" id="KW-0808">Transferase</keyword>